<accession>A0ABW3XE40</accession>
<gene>
    <name evidence="1" type="ORF">ACFQ5X_17605</name>
</gene>
<evidence type="ECO:0000313" key="2">
    <source>
        <dbReference type="Proteomes" id="UP001597058"/>
    </source>
</evidence>
<protein>
    <submittedName>
        <fullName evidence="1">Uncharacterized protein</fullName>
    </submittedName>
</protein>
<evidence type="ECO:0000313" key="1">
    <source>
        <dbReference type="EMBL" id="MFD1307658.1"/>
    </source>
</evidence>
<proteinExistence type="predicted"/>
<dbReference type="EMBL" id="JBHTMM010000019">
    <property type="protein sequence ID" value="MFD1307658.1"/>
    <property type="molecule type" value="Genomic_DNA"/>
</dbReference>
<sequence>MSTSSPTIPPDVAAHVLSHYGRDGGYQAGSFTTALLTAMGTADPTNLDRLAAGFPDYVAAVTAIQYDPDGVARLQAIVQGEVAA</sequence>
<name>A0ABW3XE40_9ACTN</name>
<keyword evidence="2" id="KW-1185">Reference proteome</keyword>
<dbReference type="RefSeq" id="WP_381242754.1">
    <property type="nucleotide sequence ID" value="NZ_JBHSKH010000136.1"/>
</dbReference>
<reference evidence="2" key="1">
    <citation type="journal article" date="2019" name="Int. J. Syst. Evol. Microbiol.">
        <title>The Global Catalogue of Microorganisms (GCM) 10K type strain sequencing project: providing services to taxonomists for standard genome sequencing and annotation.</title>
        <authorList>
            <consortium name="The Broad Institute Genomics Platform"/>
            <consortium name="The Broad Institute Genome Sequencing Center for Infectious Disease"/>
            <person name="Wu L."/>
            <person name="Ma J."/>
        </authorList>
    </citation>
    <scope>NUCLEOTIDE SEQUENCE [LARGE SCALE GENOMIC DNA]</scope>
    <source>
        <strain evidence="2">CGMCC 4.7020</strain>
    </source>
</reference>
<dbReference type="Proteomes" id="UP001597058">
    <property type="component" value="Unassembled WGS sequence"/>
</dbReference>
<organism evidence="1 2">
    <name type="scientific">Streptomyces kaempferi</name>
    <dbReference type="NCBI Taxonomy" id="333725"/>
    <lineage>
        <taxon>Bacteria</taxon>
        <taxon>Bacillati</taxon>
        <taxon>Actinomycetota</taxon>
        <taxon>Actinomycetes</taxon>
        <taxon>Kitasatosporales</taxon>
        <taxon>Streptomycetaceae</taxon>
        <taxon>Streptomyces</taxon>
    </lineage>
</organism>
<comment type="caution">
    <text evidence="1">The sequence shown here is derived from an EMBL/GenBank/DDBJ whole genome shotgun (WGS) entry which is preliminary data.</text>
</comment>